<reference evidence="2" key="1">
    <citation type="journal article" date="2019" name="Plant Biotechnol. J.">
        <title>Genome sequencing of the Australian wild diploid species Gossypium australe highlights disease resistance and delayed gland morphogenesis.</title>
        <authorList>
            <person name="Cai Y."/>
            <person name="Cai X."/>
            <person name="Wang Q."/>
            <person name="Wang P."/>
            <person name="Zhang Y."/>
            <person name="Cai C."/>
            <person name="Xu Y."/>
            <person name="Wang K."/>
            <person name="Zhou Z."/>
            <person name="Wang C."/>
            <person name="Geng S."/>
            <person name="Li B."/>
            <person name="Dong Q."/>
            <person name="Hou Y."/>
            <person name="Wang H."/>
            <person name="Ai P."/>
            <person name="Liu Z."/>
            <person name="Yi F."/>
            <person name="Sun M."/>
            <person name="An G."/>
            <person name="Cheng J."/>
            <person name="Zhang Y."/>
            <person name="Shi Q."/>
            <person name="Xie Y."/>
            <person name="Shi X."/>
            <person name="Chang Y."/>
            <person name="Huang F."/>
            <person name="Chen Y."/>
            <person name="Hong S."/>
            <person name="Mi L."/>
            <person name="Sun Q."/>
            <person name="Zhang L."/>
            <person name="Zhou B."/>
            <person name="Peng R."/>
            <person name="Zhang X."/>
            <person name="Liu F."/>
        </authorList>
    </citation>
    <scope>NUCLEOTIDE SEQUENCE [LARGE SCALE GENOMIC DNA]</scope>
    <source>
        <strain evidence="2">cv. PA1801</strain>
    </source>
</reference>
<keyword evidence="2" id="KW-1185">Reference proteome</keyword>
<proteinExistence type="predicted"/>
<evidence type="ECO:0000313" key="2">
    <source>
        <dbReference type="Proteomes" id="UP000325315"/>
    </source>
</evidence>
<comment type="caution">
    <text evidence="1">The sequence shown here is derived from an EMBL/GenBank/DDBJ whole genome shotgun (WGS) entry which is preliminary data.</text>
</comment>
<protein>
    <submittedName>
        <fullName evidence="1">Retroelement polyprotein-like</fullName>
    </submittedName>
</protein>
<dbReference type="Proteomes" id="UP000325315">
    <property type="component" value="Unassembled WGS sequence"/>
</dbReference>
<gene>
    <name evidence="1" type="ORF">EPI10_006256</name>
</gene>
<dbReference type="OrthoDB" id="1723222at2759"/>
<evidence type="ECO:0000313" key="1">
    <source>
        <dbReference type="EMBL" id="KAA3484152.1"/>
    </source>
</evidence>
<organism evidence="1 2">
    <name type="scientific">Gossypium australe</name>
    <dbReference type="NCBI Taxonomy" id="47621"/>
    <lineage>
        <taxon>Eukaryota</taxon>
        <taxon>Viridiplantae</taxon>
        <taxon>Streptophyta</taxon>
        <taxon>Embryophyta</taxon>
        <taxon>Tracheophyta</taxon>
        <taxon>Spermatophyta</taxon>
        <taxon>Magnoliopsida</taxon>
        <taxon>eudicotyledons</taxon>
        <taxon>Gunneridae</taxon>
        <taxon>Pentapetalae</taxon>
        <taxon>rosids</taxon>
        <taxon>malvids</taxon>
        <taxon>Malvales</taxon>
        <taxon>Malvaceae</taxon>
        <taxon>Malvoideae</taxon>
        <taxon>Gossypium</taxon>
    </lineage>
</organism>
<dbReference type="EMBL" id="SMMG02000002">
    <property type="protein sequence ID" value="KAA3484152.1"/>
    <property type="molecule type" value="Genomic_DNA"/>
</dbReference>
<accession>A0A5B6WTI9</accession>
<dbReference type="AlphaFoldDB" id="A0A5B6WTI9"/>
<name>A0A5B6WTI9_9ROSI</name>
<sequence length="90" mass="10344">MKSPSYTKKRPNDGMTTKFFHDNLFLDNKLKLFPGKLKSQWSSPFEVVQVYPHRAIEVKDEKMGLLSKSMASTLRPRFVGLNPLVLLATF</sequence>